<protein>
    <submittedName>
        <fullName evidence="4">Fucose 4-O-acetylase-like acetyltransferase</fullName>
    </submittedName>
</protein>
<dbReference type="Proteomes" id="UP000280008">
    <property type="component" value="Unassembled WGS sequence"/>
</dbReference>
<feature type="domain" description="Acyltransferase 3" evidence="3">
    <location>
        <begin position="33"/>
        <end position="369"/>
    </location>
</feature>
<dbReference type="EMBL" id="RBKS01000001">
    <property type="protein sequence ID" value="RKR73979.1"/>
    <property type="molecule type" value="Genomic_DNA"/>
</dbReference>
<dbReference type="AlphaFoldDB" id="A0A495IDX4"/>
<keyword evidence="5" id="KW-1185">Reference proteome</keyword>
<accession>A0A495IDX4</accession>
<dbReference type="Pfam" id="PF01757">
    <property type="entry name" value="Acyl_transf_3"/>
    <property type="match status" value="1"/>
</dbReference>
<dbReference type="RefSeq" id="WP_121368777.1">
    <property type="nucleotide sequence ID" value="NZ_RBKS01000001.1"/>
</dbReference>
<feature type="transmembrane region" description="Helical" evidence="2">
    <location>
        <begin position="352"/>
        <end position="372"/>
    </location>
</feature>
<keyword evidence="2" id="KW-1133">Transmembrane helix</keyword>
<organism evidence="4 5">
    <name type="scientific">Frondihabitans australicus</name>
    <dbReference type="NCBI Taxonomy" id="386892"/>
    <lineage>
        <taxon>Bacteria</taxon>
        <taxon>Bacillati</taxon>
        <taxon>Actinomycetota</taxon>
        <taxon>Actinomycetes</taxon>
        <taxon>Micrococcales</taxon>
        <taxon>Microbacteriaceae</taxon>
        <taxon>Frondihabitans</taxon>
    </lineage>
</organism>
<evidence type="ECO:0000259" key="3">
    <source>
        <dbReference type="Pfam" id="PF01757"/>
    </source>
</evidence>
<feature type="transmembrane region" description="Helical" evidence="2">
    <location>
        <begin position="35"/>
        <end position="59"/>
    </location>
</feature>
<comment type="caution">
    <text evidence="4">The sequence shown here is derived from an EMBL/GenBank/DDBJ whole genome shotgun (WGS) entry which is preliminary data.</text>
</comment>
<feature type="transmembrane region" description="Helical" evidence="2">
    <location>
        <begin position="236"/>
        <end position="253"/>
    </location>
</feature>
<feature type="transmembrane region" description="Helical" evidence="2">
    <location>
        <begin position="79"/>
        <end position="102"/>
    </location>
</feature>
<name>A0A495IDX4_9MICO</name>
<gene>
    <name evidence="4" type="ORF">C8E83_1079</name>
</gene>
<feature type="transmembrane region" description="Helical" evidence="2">
    <location>
        <begin position="153"/>
        <end position="172"/>
    </location>
</feature>
<dbReference type="InterPro" id="IPR002656">
    <property type="entry name" value="Acyl_transf_3_dom"/>
</dbReference>
<sequence>MNADAHRHAGAPAPADRSTDSRTALLAGRDLTVDLARASCVLLVVVVHLLMFAVSRTAAGALVVTAPLTHEPWFARATWFGQIMPLFFVVGGFASATAWASAERRGQDAGDYVRGRLLRLGRPAAAVFVFLAVGLGVATIAGAPPAILRTTAVGIGSPLWFLAAYGITQLFVPLMARLHRVNPWATLAVLATAGLLVDLGRHATGVTDFGLLNMVFVWLFVQQLGFVYASGWLERMPVAVLVAVPLACWALLVPMTRSGIWSADMLTDQNPPMTTLAVLGVAQLFLLRLFRPALARLMQTRAAQNVVFVVGSRGMTVYLWHLPLAVLLTGALVLVGAPLPVPGSPVWWASRIPMYAAVLALAFTVSLVVGRLERAPRPVPAGDRRPSLIVIAAAAVLTIVPPFVVMLDGLDLAWAVIGAVALPLAMWLLGRTRPQAAPTPICQDTPNRSATQA</sequence>
<reference evidence="4 5" key="1">
    <citation type="submission" date="2018-10" db="EMBL/GenBank/DDBJ databases">
        <title>Sequencing the genomes of 1000 actinobacteria strains.</title>
        <authorList>
            <person name="Klenk H.-P."/>
        </authorList>
    </citation>
    <scope>NUCLEOTIDE SEQUENCE [LARGE SCALE GENOMIC DNA]</scope>
    <source>
        <strain evidence="4 5">DSM 17894</strain>
    </source>
</reference>
<proteinExistence type="predicted"/>
<evidence type="ECO:0000256" key="2">
    <source>
        <dbReference type="SAM" id="Phobius"/>
    </source>
</evidence>
<keyword evidence="2" id="KW-0812">Transmembrane</keyword>
<keyword evidence="4" id="KW-0808">Transferase</keyword>
<evidence type="ECO:0000313" key="5">
    <source>
        <dbReference type="Proteomes" id="UP000280008"/>
    </source>
</evidence>
<feature type="transmembrane region" description="Helical" evidence="2">
    <location>
        <begin position="318"/>
        <end position="340"/>
    </location>
</feature>
<feature type="region of interest" description="Disordered" evidence="1">
    <location>
        <begin position="1"/>
        <end position="20"/>
    </location>
</feature>
<feature type="transmembrane region" description="Helical" evidence="2">
    <location>
        <begin position="184"/>
        <end position="203"/>
    </location>
</feature>
<dbReference type="OrthoDB" id="8206682at2"/>
<feature type="transmembrane region" description="Helical" evidence="2">
    <location>
        <begin position="123"/>
        <end position="147"/>
    </location>
</feature>
<dbReference type="GO" id="GO:0016747">
    <property type="term" value="F:acyltransferase activity, transferring groups other than amino-acyl groups"/>
    <property type="evidence" value="ECO:0007669"/>
    <property type="project" value="InterPro"/>
</dbReference>
<evidence type="ECO:0000256" key="1">
    <source>
        <dbReference type="SAM" id="MobiDB-lite"/>
    </source>
</evidence>
<feature type="transmembrane region" description="Helical" evidence="2">
    <location>
        <begin position="412"/>
        <end position="430"/>
    </location>
</feature>
<keyword evidence="2" id="KW-0472">Membrane</keyword>
<feature type="transmembrane region" description="Helical" evidence="2">
    <location>
        <begin position="388"/>
        <end position="406"/>
    </location>
</feature>
<feature type="transmembrane region" description="Helical" evidence="2">
    <location>
        <begin position="209"/>
        <end position="229"/>
    </location>
</feature>
<evidence type="ECO:0000313" key="4">
    <source>
        <dbReference type="EMBL" id="RKR73979.1"/>
    </source>
</evidence>
<feature type="transmembrane region" description="Helical" evidence="2">
    <location>
        <begin position="273"/>
        <end position="290"/>
    </location>
</feature>